<dbReference type="Pfam" id="PF14356">
    <property type="entry name" value="DUF4403"/>
    <property type="match status" value="1"/>
</dbReference>
<proteinExistence type="predicted"/>
<dbReference type="STRING" id="311334.SAMN05421846_101360"/>
<gene>
    <name evidence="2" type="ORF">SAMN05421846_101360</name>
</gene>
<evidence type="ECO:0008006" key="4">
    <source>
        <dbReference type="Google" id="ProtNLM"/>
    </source>
</evidence>
<name>A0A1G8DZ64_9FLAO</name>
<keyword evidence="3" id="KW-1185">Reference proteome</keyword>
<feature type="chain" id="PRO_5011489589" description="DUF4403 family protein" evidence="1">
    <location>
        <begin position="18"/>
        <end position="454"/>
    </location>
</feature>
<protein>
    <recommendedName>
        <fullName evidence="4">DUF4403 family protein</fullName>
    </recommendedName>
</protein>
<dbReference type="OrthoDB" id="617059at2"/>
<dbReference type="RefSeq" id="WP_089853801.1">
    <property type="nucleotide sequence ID" value="NZ_FNDW01000001.1"/>
</dbReference>
<dbReference type="Proteomes" id="UP000198869">
    <property type="component" value="Unassembled WGS sequence"/>
</dbReference>
<reference evidence="3" key="1">
    <citation type="submission" date="2016-10" db="EMBL/GenBank/DDBJ databases">
        <authorList>
            <person name="Varghese N."/>
            <person name="Submissions S."/>
        </authorList>
    </citation>
    <scope>NUCLEOTIDE SEQUENCE [LARGE SCALE GENOMIC DNA]</scope>
    <source>
        <strain evidence="3">DSM 17071</strain>
    </source>
</reference>
<evidence type="ECO:0000313" key="3">
    <source>
        <dbReference type="Proteomes" id="UP000198869"/>
    </source>
</evidence>
<evidence type="ECO:0000313" key="2">
    <source>
        <dbReference type="EMBL" id="SDH62729.1"/>
    </source>
</evidence>
<feature type="signal peptide" evidence="1">
    <location>
        <begin position="1"/>
        <end position="17"/>
    </location>
</feature>
<keyword evidence="1" id="KW-0732">Signal</keyword>
<dbReference type="InterPro" id="IPR025515">
    <property type="entry name" value="DUF4403"/>
</dbReference>
<accession>A0A1G8DZ64</accession>
<dbReference type="AlphaFoldDB" id="A0A1G8DZ64"/>
<sequence length="454" mass="51484">MKFIKILFLLAFINIFAQTNIDNPVANYNFPKLKSSITMPVTIPLSEISNMINASVKDLIYQDDSYTDNNNDQFKVKVWKTRPIRLVGGTNQNILIEVPLKIWAEKGIGTLGLYTYQNTTFETVMSFNTTISLKNNWTIVTQTKTNGFRWVTKPVLDFGRVQIPITSLVEKSLKEQQEKFCKVIDEQMASQLNFQEYAVTAWNAFANPFNISEEFKTWLKITPVSVHITPLKFYGNQINTSLGIDIFSETYTGSKPESSEPVKSASDFVFVPSVADQFLLQTTANVPFTEATNIARDMFLDKEYEIRGSSVKIKDIKVYGIDDRVMIEAETEGYVNGTAFISGIPVYDDLKKKIVLSDTKFKLKTSNILQKTATLLFRGRIIKMIEEEYGIPTQDLENSSKKSIDEAFNKEYYKGLKMNGKVFNLKPTKIFMNPSGITALIDINATLKLMLNGL</sequence>
<organism evidence="2 3">
    <name type="scientific">Chryseobacterium taeanense</name>
    <dbReference type="NCBI Taxonomy" id="311334"/>
    <lineage>
        <taxon>Bacteria</taxon>
        <taxon>Pseudomonadati</taxon>
        <taxon>Bacteroidota</taxon>
        <taxon>Flavobacteriia</taxon>
        <taxon>Flavobacteriales</taxon>
        <taxon>Weeksellaceae</taxon>
        <taxon>Chryseobacterium group</taxon>
        <taxon>Chryseobacterium</taxon>
    </lineage>
</organism>
<dbReference type="EMBL" id="FNDW01000001">
    <property type="protein sequence ID" value="SDH62729.1"/>
    <property type="molecule type" value="Genomic_DNA"/>
</dbReference>
<evidence type="ECO:0000256" key="1">
    <source>
        <dbReference type="SAM" id="SignalP"/>
    </source>
</evidence>